<accession>F8FBX0</accession>
<reference evidence="2" key="1">
    <citation type="submission" date="2011-06" db="EMBL/GenBank/DDBJ databases">
        <title>Complete genome sequence of Paenibacillus mucilaginosus KNP414.</title>
        <authorList>
            <person name="Wang J."/>
            <person name="Hu S."/>
            <person name="Hu X."/>
            <person name="Zhang B."/>
            <person name="Dong D."/>
            <person name="Zhang S."/>
            <person name="Zhao K."/>
            <person name="Wu D."/>
        </authorList>
    </citation>
    <scope>NUCLEOTIDE SEQUENCE [LARGE SCALE GENOMIC DNA]</scope>
    <source>
        <strain evidence="2">KNP414</strain>
    </source>
</reference>
<name>F8FBX0_PAEMK</name>
<evidence type="ECO:0000313" key="1">
    <source>
        <dbReference type="EMBL" id="AEI43731.1"/>
    </source>
</evidence>
<dbReference type="AlphaFoldDB" id="F8FBX0"/>
<protein>
    <submittedName>
        <fullName evidence="1">Uncharacterized protein</fullName>
    </submittedName>
</protein>
<dbReference type="EMBL" id="CP002869">
    <property type="protein sequence ID" value="AEI43731.1"/>
    <property type="molecule type" value="Genomic_DNA"/>
</dbReference>
<reference evidence="1 2" key="2">
    <citation type="journal article" date="2013" name="Genome Announc.">
        <title>Genome Sequence of Growth-Improving Paenibacillus mucilaginosus Strain KNP414.</title>
        <authorList>
            <person name="Lu J.J."/>
            <person name="Wang J.F."/>
            <person name="Hu X.F."/>
        </authorList>
    </citation>
    <scope>NUCLEOTIDE SEQUENCE [LARGE SCALE GENOMIC DNA]</scope>
    <source>
        <strain evidence="1 2">KNP414</strain>
    </source>
</reference>
<sequence>MTVTFVRSTTERKTIYPSVPIKFIDLNGNSDIIKSTDKEQRIYSCEGDK</sequence>
<gene>
    <name evidence="1" type="ordered locus">KNP414_05207</name>
</gene>
<dbReference type="HOGENOM" id="CLU_3138574_0_0_9"/>
<evidence type="ECO:0000313" key="2">
    <source>
        <dbReference type="Proteomes" id="UP000006620"/>
    </source>
</evidence>
<organism evidence="1 2">
    <name type="scientific">Paenibacillus mucilaginosus (strain KNP414)</name>
    <dbReference type="NCBI Taxonomy" id="1036673"/>
    <lineage>
        <taxon>Bacteria</taxon>
        <taxon>Bacillati</taxon>
        <taxon>Bacillota</taxon>
        <taxon>Bacilli</taxon>
        <taxon>Bacillales</taxon>
        <taxon>Paenibacillaceae</taxon>
        <taxon>Paenibacillus</taxon>
    </lineage>
</organism>
<dbReference type="KEGG" id="pms:KNP414_05207"/>
<dbReference type="Proteomes" id="UP000006620">
    <property type="component" value="Chromosome"/>
</dbReference>
<proteinExistence type="predicted"/>